<evidence type="ECO:0000256" key="2">
    <source>
        <dbReference type="ARBA" id="ARBA00001947"/>
    </source>
</evidence>
<keyword evidence="12" id="KW-0457">Lysine biosynthesis</keyword>
<comment type="cofactor">
    <cofactor evidence="1">
        <name>Co(2+)</name>
        <dbReference type="ChEBI" id="CHEBI:48828"/>
    </cofactor>
</comment>
<feature type="domain" description="Peptidase M20 dimerisation" evidence="15">
    <location>
        <begin position="173"/>
        <end position="281"/>
    </location>
</feature>
<dbReference type="Proteomes" id="UP000234384">
    <property type="component" value="Unassembled WGS sequence"/>
</dbReference>
<dbReference type="PROSITE" id="PS00758">
    <property type="entry name" value="ARGE_DAPE_CPG2_1"/>
    <property type="match status" value="1"/>
</dbReference>
<dbReference type="Pfam" id="PF01546">
    <property type="entry name" value="Peptidase_M20"/>
    <property type="match status" value="1"/>
</dbReference>
<dbReference type="Pfam" id="PF07687">
    <property type="entry name" value="M20_dimer"/>
    <property type="match status" value="1"/>
</dbReference>
<dbReference type="AlphaFoldDB" id="A0A2I1K1M5"/>
<evidence type="ECO:0000313" key="17">
    <source>
        <dbReference type="Proteomes" id="UP000234384"/>
    </source>
</evidence>
<dbReference type="PANTHER" id="PTHR43808">
    <property type="entry name" value="ACETYLORNITHINE DEACETYLASE"/>
    <property type="match status" value="1"/>
</dbReference>
<evidence type="ECO:0000256" key="4">
    <source>
        <dbReference type="ARBA" id="ARBA00006247"/>
    </source>
</evidence>
<dbReference type="Gene3D" id="3.30.70.360">
    <property type="match status" value="1"/>
</dbReference>
<dbReference type="SUPFAM" id="SSF53187">
    <property type="entry name" value="Zn-dependent exopeptidases"/>
    <property type="match status" value="1"/>
</dbReference>
<dbReference type="OrthoDB" id="9792335at2"/>
<evidence type="ECO:0000256" key="12">
    <source>
        <dbReference type="ARBA" id="ARBA00023154"/>
    </source>
</evidence>
<accession>A0A2I1K1M5</accession>
<name>A0A2I1K1M5_9LACT</name>
<dbReference type="CDD" id="cd08659">
    <property type="entry name" value="M20_ArgE_DapE-like"/>
    <property type="match status" value="1"/>
</dbReference>
<dbReference type="RefSeq" id="WP_101954161.1">
    <property type="nucleotide sequence ID" value="NZ_PKHE01000007.1"/>
</dbReference>
<evidence type="ECO:0000313" key="16">
    <source>
        <dbReference type="EMBL" id="PKY89528.1"/>
    </source>
</evidence>
<reference evidence="16 17" key="1">
    <citation type="submission" date="2017-12" db="EMBL/GenBank/DDBJ databases">
        <title>Phylogenetic diversity of female urinary microbiome.</title>
        <authorList>
            <person name="Thomas-White K."/>
            <person name="Wolfe A.J."/>
        </authorList>
    </citation>
    <scope>NUCLEOTIDE SEQUENCE [LARGE SCALE GENOMIC DNA]</scope>
    <source>
        <strain evidence="16 17">UMB0898</strain>
    </source>
</reference>
<evidence type="ECO:0000256" key="13">
    <source>
        <dbReference type="ARBA" id="ARBA00023285"/>
    </source>
</evidence>
<keyword evidence="7" id="KW-0028">Amino-acid biosynthesis</keyword>
<evidence type="ECO:0000256" key="10">
    <source>
        <dbReference type="ARBA" id="ARBA00022833"/>
    </source>
</evidence>
<evidence type="ECO:0000256" key="8">
    <source>
        <dbReference type="ARBA" id="ARBA00022723"/>
    </source>
</evidence>
<dbReference type="UniPathway" id="UPA00034">
    <property type="reaction ID" value="UER00021"/>
</dbReference>
<comment type="pathway">
    <text evidence="3">Amino-acid biosynthesis; L-lysine biosynthesis via DAP pathway; LL-2,6-diaminopimelate from (S)-tetrahydrodipicolinate (succinylase route): step 3/3.</text>
</comment>
<evidence type="ECO:0000256" key="7">
    <source>
        <dbReference type="ARBA" id="ARBA00022605"/>
    </source>
</evidence>
<dbReference type="SUPFAM" id="SSF55031">
    <property type="entry name" value="Bacterial exopeptidase dimerisation domain"/>
    <property type="match status" value="1"/>
</dbReference>
<dbReference type="NCBIfam" id="NF006365">
    <property type="entry name" value="PRK08588.1"/>
    <property type="match status" value="1"/>
</dbReference>
<dbReference type="GO" id="GO:0009014">
    <property type="term" value="F:succinyl-diaminopimelate desuccinylase activity"/>
    <property type="evidence" value="ECO:0007669"/>
    <property type="project" value="UniProtKB-EC"/>
</dbReference>
<keyword evidence="11" id="KW-0220">Diaminopimelate biosynthesis</keyword>
<comment type="catalytic activity">
    <reaction evidence="14">
        <text>N-succinyl-(2S,6S)-2,6-diaminopimelate + H2O = (2S,6S)-2,6-diaminopimelate + succinate</text>
        <dbReference type="Rhea" id="RHEA:22608"/>
        <dbReference type="ChEBI" id="CHEBI:15377"/>
        <dbReference type="ChEBI" id="CHEBI:30031"/>
        <dbReference type="ChEBI" id="CHEBI:57609"/>
        <dbReference type="ChEBI" id="CHEBI:58087"/>
        <dbReference type="EC" id="3.5.1.18"/>
    </reaction>
</comment>
<evidence type="ECO:0000256" key="3">
    <source>
        <dbReference type="ARBA" id="ARBA00005130"/>
    </source>
</evidence>
<evidence type="ECO:0000256" key="9">
    <source>
        <dbReference type="ARBA" id="ARBA00022801"/>
    </source>
</evidence>
<keyword evidence="9" id="KW-0378">Hydrolase</keyword>
<dbReference type="InterPro" id="IPR010182">
    <property type="entry name" value="ArgE/DapE"/>
</dbReference>
<evidence type="ECO:0000256" key="6">
    <source>
        <dbReference type="ARBA" id="ARBA00016853"/>
    </source>
</evidence>
<keyword evidence="13" id="KW-0170">Cobalt</keyword>
<proteinExistence type="inferred from homology"/>
<dbReference type="EMBL" id="PKHE01000007">
    <property type="protein sequence ID" value="PKY89528.1"/>
    <property type="molecule type" value="Genomic_DNA"/>
</dbReference>
<dbReference type="InterPro" id="IPR050072">
    <property type="entry name" value="Peptidase_M20A"/>
</dbReference>
<dbReference type="NCBIfam" id="TIGR01910">
    <property type="entry name" value="DapE-ArgE"/>
    <property type="match status" value="1"/>
</dbReference>
<dbReference type="PANTHER" id="PTHR43808:SF8">
    <property type="entry name" value="PEPTIDASE M20 DIMERISATION DOMAIN-CONTAINING PROTEIN"/>
    <property type="match status" value="1"/>
</dbReference>
<comment type="cofactor">
    <cofactor evidence="2">
        <name>Zn(2+)</name>
        <dbReference type="ChEBI" id="CHEBI:29105"/>
    </cofactor>
</comment>
<comment type="caution">
    <text evidence="16">The sequence shown here is derived from an EMBL/GenBank/DDBJ whole genome shotgun (WGS) entry which is preliminary data.</text>
</comment>
<dbReference type="Gene3D" id="3.40.630.10">
    <property type="entry name" value="Zn peptidases"/>
    <property type="match status" value="2"/>
</dbReference>
<gene>
    <name evidence="16" type="ORF">CYJ57_03965</name>
</gene>
<evidence type="ECO:0000256" key="5">
    <source>
        <dbReference type="ARBA" id="ARBA00011921"/>
    </source>
</evidence>
<dbReference type="EC" id="3.5.1.18" evidence="5"/>
<dbReference type="InterPro" id="IPR001261">
    <property type="entry name" value="ArgE/DapE_CS"/>
</dbReference>
<evidence type="ECO:0000256" key="14">
    <source>
        <dbReference type="ARBA" id="ARBA00051301"/>
    </source>
</evidence>
<dbReference type="InterPro" id="IPR011650">
    <property type="entry name" value="Peptidase_M20_dimer"/>
</dbReference>
<comment type="similarity">
    <text evidence="4">Belongs to the peptidase M20A family.</text>
</comment>
<dbReference type="GO" id="GO:0046872">
    <property type="term" value="F:metal ion binding"/>
    <property type="evidence" value="ECO:0007669"/>
    <property type="project" value="UniProtKB-KW"/>
</dbReference>
<sequence>MNSEQRVKILQDLIKIKSVNGNEREVAEYIQQVLAEYEIDSEIISYDQHRANLIATLEGDESGLTLAFNGHMDVVEVSNPDEWHYDPFGAEIKDGILYGRGATDMKGGLAALLCAFIQIKTQQIPFKGKLMLVATVGEEIGMLGSKQLVDEGYLDDVDAFIVAEPSTALRLYYAHKGSIQYELTAKGKTAHSSMPEYGINSIELMSDFIQQFNQTLAERIQGKRHPEMGDTLNVFSVIEGGTQINSIPAETKMMGNARIVPQFDNQAMLDLFEELIQEMNETHEGQLSLNVMQNNLPVESQPDSKLVQVIQSVVENEVEVLTLSGATDASNFARLKQPFDLAIYGPGITELAHSVDESIEIADYLSFIDVFYQVAIDYLK</sequence>
<dbReference type="PROSITE" id="PS00759">
    <property type="entry name" value="ARGE_DAPE_CPG2_2"/>
    <property type="match status" value="1"/>
</dbReference>
<keyword evidence="8" id="KW-0479">Metal-binding</keyword>
<dbReference type="GO" id="GO:0009089">
    <property type="term" value="P:lysine biosynthetic process via diaminopimelate"/>
    <property type="evidence" value="ECO:0007669"/>
    <property type="project" value="UniProtKB-UniPathway"/>
</dbReference>
<dbReference type="GO" id="GO:0019877">
    <property type="term" value="P:diaminopimelate biosynthetic process"/>
    <property type="evidence" value="ECO:0007669"/>
    <property type="project" value="UniProtKB-KW"/>
</dbReference>
<dbReference type="InterPro" id="IPR002933">
    <property type="entry name" value="Peptidase_M20"/>
</dbReference>
<protein>
    <recommendedName>
        <fullName evidence="6">Probable succinyl-diaminopimelate desuccinylase</fullName>
        <ecNumber evidence="5">3.5.1.18</ecNumber>
    </recommendedName>
</protein>
<evidence type="ECO:0000256" key="1">
    <source>
        <dbReference type="ARBA" id="ARBA00001941"/>
    </source>
</evidence>
<dbReference type="InterPro" id="IPR036264">
    <property type="entry name" value="Bact_exopeptidase_dim_dom"/>
</dbReference>
<evidence type="ECO:0000259" key="15">
    <source>
        <dbReference type="Pfam" id="PF07687"/>
    </source>
</evidence>
<organism evidence="16 17">
    <name type="scientific">Falseniella ignava</name>
    <dbReference type="NCBI Taxonomy" id="137730"/>
    <lineage>
        <taxon>Bacteria</taxon>
        <taxon>Bacillati</taxon>
        <taxon>Bacillota</taxon>
        <taxon>Bacilli</taxon>
        <taxon>Lactobacillales</taxon>
        <taxon>Aerococcaceae</taxon>
        <taxon>Falseniella</taxon>
    </lineage>
</organism>
<evidence type="ECO:0000256" key="11">
    <source>
        <dbReference type="ARBA" id="ARBA00022915"/>
    </source>
</evidence>
<keyword evidence="10" id="KW-0862">Zinc</keyword>